<sequence>MYTFKAQKVSGNKLYGGMKLRYQYLVVLVENTVRHPPDIIKGTRKNPTRVIGVYSGTPGWVGRRHFFRWLPPEKVKVSQPNLGYLYRPHDLSICVNRYCGPLSCHRCQTKCTLIPSVNRNFYLPLDALFLEQNDALHCHI</sequence>
<keyword evidence="2" id="KW-1185">Reference proteome</keyword>
<reference evidence="1 2" key="1">
    <citation type="journal article" date="2019" name="Sci. Rep.">
        <title>Orb-weaving spider Araneus ventricosus genome elucidates the spidroin gene catalogue.</title>
        <authorList>
            <person name="Kono N."/>
            <person name="Nakamura H."/>
            <person name="Ohtoshi R."/>
            <person name="Moran D.A.P."/>
            <person name="Shinohara A."/>
            <person name="Yoshida Y."/>
            <person name="Fujiwara M."/>
            <person name="Mori M."/>
            <person name="Tomita M."/>
            <person name="Arakawa K."/>
        </authorList>
    </citation>
    <scope>NUCLEOTIDE SEQUENCE [LARGE SCALE GENOMIC DNA]</scope>
</reference>
<dbReference type="EMBL" id="BGPR01004246">
    <property type="protein sequence ID" value="GBM97558.1"/>
    <property type="molecule type" value="Genomic_DNA"/>
</dbReference>
<name>A0A4Y2K6R2_ARAVE</name>
<organism evidence="1 2">
    <name type="scientific">Araneus ventricosus</name>
    <name type="common">Orbweaver spider</name>
    <name type="synonym">Epeira ventricosa</name>
    <dbReference type="NCBI Taxonomy" id="182803"/>
    <lineage>
        <taxon>Eukaryota</taxon>
        <taxon>Metazoa</taxon>
        <taxon>Ecdysozoa</taxon>
        <taxon>Arthropoda</taxon>
        <taxon>Chelicerata</taxon>
        <taxon>Arachnida</taxon>
        <taxon>Araneae</taxon>
        <taxon>Araneomorphae</taxon>
        <taxon>Entelegynae</taxon>
        <taxon>Araneoidea</taxon>
        <taxon>Araneidae</taxon>
        <taxon>Araneus</taxon>
    </lineage>
</organism>
<comment type="caution">
    <text evidence="1">The sequence shown here is derived from an EMBL/GenBank/DDBJ whole genome shotgun (WGS) entry which is preliminary data.</text>
</comment>
<gene>
    <name evidence="1" type="ORF">AVEN_195415_1</name>
</gene>
<evidence type="ECO:0000313" key="1">
    <source>
        <dbReference type="EMBL" id="GBM97558.1"/>
    </source>
</evidence>
<dbReference type="AlphaFoldDB" id="A0A4Y2K6R2"/>
<protein>
    <submittedName>
        <fullName evidence="1">Uncharacterized protein</fullName>
    </submittedName>
</protein>
<accession>A0A4Y2K6R2</accession>
<evidence type="ECO:0000313" key="2">
    <source>
        <dbReference type="Proteomes" id="UP000499080"/>
    </source>
</evidence>
<dbReference type="Proteomes" id="UP000499080">
    <property type="component" value="Unassembled WGS sequence"/>
</dbReference>
<proteinExistence type="predicted"/>